<evidence type="ECO:0000256" key="1">
    <source>
        <dbReference type="SAM" id="SignalP"/>
    </source>
</evidence>
<accession>A0AAN9BAY4</accession>
<organism evidence="2 3">
    <name type="scientific">Littorina saxatilis</name>
    <dbReference type="NCBI Taxonomy" id="31220"/>
    <lineage>
        <taxon>Eukaryota</taxon>
        <taxon>Metazoa</taxon>
        <taxon>Spiralia</taxon>
        <taxon>Lophotrochozoa</taxon>
        <taxon>Mollusca</taxon>
        <taxon>Gastropoda</taxon>
        <taxon>Caenogastropoda</taxon>
        <taxon>Littorinimorpha</taxon>
        <taxon>Littorinoidea</taxon>
        <taxon>Littorinidae</taxon>
        <taxon>Littorina</taxon>
    </lineage>
</organism>
<keyword evidence="1" id="KW-0732">Signal</keyword>
<evidence type="ECO:0000313" key="3">
    <source>
        <dbReference type="Proteomes" id="UP001374579"/>
    </source>
</evidence>
<keyword evidence="3" id="KW-1185">Reference proteome</keyword>
<evidence type="ECO:0000313" key="2">
    <source>
        <dbReference type="EMBL" id="KAK7102656.1"/>
    </source>
</evidence>
<dbReference type="EMBL" id="JBAMIC010000010">
    <property type="protein sequence ID" value="KAK7102656.1"/>
    <property type="molecule type" value="Genomic_DNA"/>
</dbReference>
<comment type="caution">
    <text evidence="2">The sequence shown here is derived from an EMBL/GenBank/DDBJ whole genome shotgun (WGS) entry which is preliminary data.</text>
</comment>
<dbReference type="Proteomes" id="UP001374579">
    <property type="component" value="Unassembled WGS sequence"/>
</dbReference>
<reference evidence="2 3" key="1">
    <citation type="submission" date="2024-02" db="EMBL/GenBank/DDBJ databases">
        <title>Chromosome-scale genome assembly of the rough periwinkle Littorina saxatilis.</title>
        <authorList>
            <person name="De Jode A."/>
            <person name="Faria R."/>
            <person name="Formenti G."/>
            <person name="Sims Y."/>
            <person name="Smith T.P."/>
            <person name="Tracey A."/>
            <person name="Wood J.M.D."/>
            <person name="Zagrodzka Z.B."/>
            <person name="Johannesson K."/>
            <person name="Butlin R.K."/>
            <person name="Leder E.H."/>
        </authorList>
    </citation>
    <scope>NUCLEOTIDE SEQUENCE [LARGE SCALE GENOMIC DNA]</scope>
    <source>
        <strain evidence="2">Snail1</strain>
        <tissue evidence="2">Muscle</tissue>
    </source>
</reference>
<protein>
    <recommendedName>
        <fullName evidence="4">Secreted protein</fullName>
    </recommendedName>
</protein>
<evidence type="ECO:0008006" key="4">
    <source>
        <dbReference type="Google" id="ProtNLM"/>
    </source>
</evidence>
<proteinExistence type="predicted"/>
<gene>
    <name evidence="2" type="ORF">V1264_020846</name>
</gene>
<dbReference type="AlphaFoldDB" id="A0AAN9BAY4"/>
<feature type="chain" id="PRO_5043032059" description="Secreted protein" evidence="1">
    <location>
        <begin position="32"/>
        <end position="254"/>
    </location>
</feature>
<feature type="signal peptide" evidence="1">
    <location>
        <begin position="1"/>
        <end position="31"/>
    </location>
</feature>
<name>A0AAN9BAY4_9CAEN</name>
<sequence>MDSMPNAAYVPGLWRTACVWCLCTVVAVVRATCPENAVEKVMTCPGQLGLPVATPENAFVEKGQVEVAKQACREGKFAEALKCQENIIEACQGNSDQEHYLRSMIDLEKQRNFVALFCSQLDEYEVHAPCIAKMHDERSQCLAEQRKNMQTKVKASANIDFLMLSGCKYFFAAEFCSKKVLRKACGGEAADMVSRLFVAFKPPFCDTVTYTQDQGDLDTEGSGSSASRLRLSLAEVTFHVVLVLVMSYTFSVMS</sequence>